<accession>A0A857FTJ8</accession>
<dbReference type="EMBL" id="CP041349">
    <property type="protein sequence ID" value="QHC37436.1"/>
    <property type="molecule type" value="Genomic_DNA"/>
</dbReference>
<evidence type="ECO:0000313" key="1">
    <source>
        <dbReference type="EMBL" id="QHC37436.1"/>
    </source>
</evidence>
<dbReference type="Proteomes" id="UP000464674">
    <property type="component" value="Plasmid pA"/>
</dbReference>
<evidence type="ECO:0000313" key="2">
    <source>
        <dbReference type="Proteomes" id="UP000464674"/>
    </source>
</evidence>
<proteinExistence type="predicted"/>
<sequence length="132" mass="15038">MFGLSWSEILVVAGLSVMLLRPEDLPVIMRGLKEARKKIGELRGEFVQRISDISRELELSEIRNQVRSFEQSVDPRRIMDCLQPHTEYRSGAEQKKVIVAMSTHNTTNVMADHAERVNAVLPPDHAPPHEQK</sequence>
<keyword evidence="1" id="KW-0614">Plasmid</keyword>
<dbReference type="AlphaFoldDB" id="A0A857FTJ8"/>
<dbReference type="RefSeq" id="WP_159264297.1">
    <property type="nucleotide sequence ID" value="NZ_CP041349.1"/>
</dbReference>
<protein>
    <recommendedName>
        <fullName evidence="3">Sec-independent protein translocase protein TatB</fullName>
    </recommendedName>
</protein>
<gene>
    <name evidence="1" type="ORF">FMA36_17875</name>
</gene>
<dbReference type="OrthoDB" id="7206969at2"/>
<geneLocation type="plasmid" evidence="2">
    <name>pa</name>
</geneLocation>
<reference evidence="1 2" key="1">
    <citation type="journal article" date="2020" name="Carbohydr. Polym.">
        <title>Characterization and optimization of production of bacterial cellulose from strain CGMCC 17276 based on whole-genome analysis.</title>
        <authorList>
            <person name="Lu T."/>
            <person name="Gao H."/>
            <person name="Liao B."/>
            <person name="Wu J."/>
            <person name="Zhang W."/>
            <person name="Huang J."/>
            <person name="Liu M."/>
            <person name="Huang J."/>
            <person name="Chang Z."/>
            <person name="Jin M."/>
            <person name="Yi Z."/>
            <person name="Jiang D."/>
        </authorList>
    </citation>
    <scope>NUCLEOTIDE SEQUENCE [LARGE SCALE GENOMIC DNA]</scope>
    <source>
        <strain evidence="1 2">CGMCC 17276</strain>
        <plasmid evidence="2">pa</plasmid>
    </source>
</reference>
<name>A0A857FTJ8_KOMXY</name>
<evidence type="ECO:0008006" key="3">
    <source>
        <dbReference type="Google" id="ProtNLM"/>
    </source>
</evidence>
<organism evidence="1 2">
    <name type="scientific">Komagataeibacter xylinus</name>
    <name type="common">Gluconacetobacter xylinus</name>
    <dbReference type="NCBI Taxonomy" id="28448"/>
    <lineage>
        <taxon>Bacteria</taxon>
        <taxon>Pseudomonadati</taxon>
        <taxon>Pseudomonadota</taxon>
        <taxon>Alphaproteobacteria</taxon>
        <taxon>Acetobacterales</taxon>
        <taxon>Acetobacteraceae</taxon>
        <taxon>Komagataeibacter</taxon>
    </lineage>
</organism>